<sequence length="62" mass="6197">MANVAPVQGKGMTEIYCSECGAFIGEADPECDDDDVVSGTCTVCAGVSSVAEADLSDNGHGP</sequence>
<evidence type="ECO:0000313" key="1">
    <source>
        <dbReference type="EMBL" id="GAH64749.1"/>
    </source>
</evidence>
<reference evidence="1" key="1">
    <citation type="journal article" date="2014" name="Front. Microbiol.">
        <title>High frequency of phylogenetically diverse reductive dehalogenase-homologous genes in deep subseafloor sedimentary metagenomes.</title>
        <authorList>
            <person name="Kawai M."/>
            <person name="Futagami T."/>
            <person name="Toyoda A."/>
            <person name="Takaki Y."/>
            <person name="Nishi S."/>
            <person name="Hori S."/>
            <person name="Arai W."/>
            <person name="Tsubouchi T."/>
            <person name="Morono Y."/>
            <person name="Uchiyama I."/>
            <person name="Ito T."/>
            <person name="Fujiyama A."/>
            <person name="Inagaki F."/>
            <person name="Takami H."/>
        </authorList>
    </citation>
    <scope>NUCLEOTIDE SEQUENCE</scope>
    <source>
        <strain evidence="1">Expedition CK06-06</strain>
    </source>
</reference>
<name>X1IF65_9ZZZZ</name>
<comment type="caution">
    <text evidence="1">The sequence shown here is derived from an EMBL/GenBank/DDBJ whole genome shotgun (WGS) entry which is preliminary data.</text>
</comment>
<gene>
    <name evidence="1" type="ORF">S03H2_48485</name>
</gene>
<dbReference type="AlphaFoldDB" id="X1IF65"/>
<protein>
    <submittedName>
        <fullName evidence="1">Uncharacterized protein</fullName>
    </submittedName>
</protein>
<proteinExistence type="predicted"/>
<dbReference type="EMBL" id="BARU01030571">
    <property type="protein sequence ID" value="GAH64749.1"/>
    <property type="molecule type" value="Genomic_DNA"/>
</dbReference>
<organism evidence="1">
    <name type="scientific">marine sediment metagenome</name>
    <dbReference type="NCBI Taxonomy" id="412755"/>
    <lineage>
        <taxon>unclassified sequences</taxon>
        <taxon>metagenomes</taxon>
        <taxon>ecological metagenomes</taxon>
    </lineage>
</organism>
<accession>X1IF65</accession>